<dbReference type="GO" id="GO:0020037">
    <property type="term" value="F:heme binding"/>
    <property type="evidence" value="ECO:0007669"/>
    <property type="project" value="InterPro"/>
</dbReference>
<dbReference type="AlphaFoldDB" id="A0A1I2N446"/>
<evidence type="ECO:0000259" key="14">
    <source>
        <dbReference type="Pfam" id="PF04261"/>
    </source>
</evidence>
<comment type="catalytic activity">
    <reaction evidence="12">
        <text>heme b + 2 H(+) = protoporphyrin IX + Fe(2+)</text>
        <dbReference type="Rhea" id="RHEA:22584"/>
        <dbReference type="ChEBI" id="CHEBI:15378"/>
        <dbReference type="ChEBI" id="CHEBI:29033"/>
        <dbReference type="ChEBI" id="CHEBI:57306"/>
        <dbReference type="ChEBI" id="CHEBI:60344"/>
        <dbReference type="EC" id="4.98.1.1"/>
    </reaction>
    <physiologicalReaction direction="left-to-right" evidence="12">
        <dbReference type="Rhea" id="RHEA:22585"/>
    </physiologicalReaction>
</comment>
<evidence type="ECO:0000256" key="13">
    <source>
        <dbReference type="RuleBase" id="RU365017"/>
    </source>
</evidence>
<keyword evidence="7 13" id="KW-0408">Iron</keyword>
<proteinExistence type="inferred from homology"/>
<feature type="chain" id="PRO_5014492596" description="Deferrochelatase" evidence="13">
    <location>
        <begin position="24"/>
        <end position="420"/>
    </location>
</feature>
<dbReference type="PANTHER" id="PTHR30521">
    <property type="entry name" value="DEFERROCHELATASE/PEROXIDASE"/>
    <property type="match status" value="1"/>
</dbReference>
<dbReference type="EMBL" id="FONV01000037">
    <property type="protein sequence ID" value="SFF97619.1"/>
    <property type="molecule type" value="Genomic_DNA"/>
</dbReference>
<dbReference type="GO" id="GO:0004601">
    <property type="term" value="F:peroxidase activity"/>
    <property type="evidence" value="ECO:0007669"/>
    <property type="project" value="UniProtKB-KW"/>
</dbReference>
<reference evidence="16 17" key="1">
    <citation type="submission" date="2016-10" db="EMBL/GenBank/DDBJ databases">
        <authorList>
            <person name="de Groot N.N."/>
        </authorList>
    </citation>
    <scope>NUCLEOTIDE SEQUENCE [LARGE SCALE GENOMIC DNA]</scope>
    <source>
        <strain evidence="16 17">DSM 43019</strain>
    </source>
</reference>
<dbReference type="InterPro" id="IPR006314">
    <property type="entry name" value="Dyp_peroxidase"/>
</dbReference>
<feature type="domain" description="Dyp-type peroxidase N-terminal" evidence="14">
    <location>
        <begin position="52"/>
        <end position="212"/>
    </location>
</feature>
<dbReference type="NCBIfam" id="TIGR01412">
    <property type="entry name" value="tat_substr_1"/>
    <property type="match status" value="1"/>
</dbReference>
<keyword evidence="6 13" id="KW-0560">Oxidoreductase</keyword>
<accession>A0A1I2N446</accession>
<keyword evidence="2 13" id="KW-0575">Peroxidase</keyword>
<dbReference type="Proteomes" id="UP000199645">
    <property type="component" value="Unassembled WGS sequence"/>
</dbReference>
<dbReference type="Pfam" id="PF04261">
    <property type="entry name" value="Dyp_perox_N"/>
    <property type="match status" value="1"/>
</dbReference>
<dbReference type="PROSITE" id="PS51404">
    <property type="entry name" value="DYP_PEROXIDASE"/>
    <property type="match status" value="1"/>
</dbReference>
<dbReference type="OrthoDB" id="9781066at2"/>
<dbReference type="InterPro" id="IPR006311">
    <property type="entry name" value="TAT_signal"/>
</dbReference>
<evidence type="ECO:0000256" key="6">
    <source>
        <dbReference type="ARBA" id="ARBA00023002"/>
    </source>
</evidence>
<evidence type="ECO:0000256" key="12">
    <source>
        <dbReference type="ARBA" id="ARBA00048856"/>
    </source>
</evidence>
<dbReference type="GO" id="GO:0004325">
    <property type="term" value="F:ferrochelatase activity"/>
    <property type="evidence" value="ECO:0007669"/>
    <property type="project" value="UniProtKB-EC"/>
</dbReference>
<evidence type="ECO:0000256" key="10">
    <source>
        <dbReference type="ARBA" id="ARBA00033771"/>
    </source>
</evidence>
<evidence type="ECO:0000256" key="4">
    <source>
        <dbReference type="ARBA" id="ARBA00022723"/>
    </source>
</evidence>
<feature type="domain" description="Dyp-type peroxidase C-terminal" evidence="15">
    <location>
        <begin position="224"/>
        <end position="407"/>
    </location>
</feature>
<evidence type="ECO:0000256" key="3">
    <source>
        <dbReference type="ARBA" id="ARBA00022617"/>
    </source>
</evidence>
<keyword evidence="3 13" id="KW-0349">Heme</keyword>
<evidence type="ECO:0000256" key="1">
    <source>
        <dbReference type="ARBA" id="ARBA00004196"/>
    </source>
</evidence>
<keyword evidence="8" id="KW-0456">Lyase</keyword>
<dbReference type="RefSeq" id="WP_093622331.1">
    <property type="nucleotide sequence ID" value="NZ_BOMT01000116.1"/>
</dbReference>
<evidence type="ECO:0000256" key="7">
    <source>
        <dbReference type="ARBA" id="ARBA00023004"/>
    </source>
</evidence>
<dbReference type="GO" id="GO:0030313">
    <property type="term" value="C:cell envelope"/>
    <property type="evidence" value="ECO:0007669"/>
    <property type="project" value="UniProtKB-SubCell"/>
</dbReference>
<evidence type="ECO:0000256" key="9">
    <source>
        <dbReference type="ARBA" id="ARBA00025737"/>
    </source>
</evidence>
<dbReference type="InterPro" id="IPR011008">
    <property type="entry name" value="Dimeric_a/b-barrel"/>
</dbReference>
<evidence type="ECO:0000256" key="8">
    <source>
        <dbReference type="ARBA" id="ARBA00023239"/>
    </source>
</evidence>
<organism evidence="16 17">
    <name type="scientific">Actinoplanes philippinensis</name>
    <dbReference type="NCBI Taxonomy" id="35752"/>
    <lineage>
        <taxon>Bacteria</taxon>
        <taxon>Bacillati</taxon>
        <taxon>Actinomycetota</taxon>
        <taxon>Actinomycetes</taxon>
        <taxon>Micromonosporales</taxon>
        <taxon>Micromonosporaceae</taxon>
        <taxon>Actinoplanes</taxon>
    </lineage>
</organism>
<comment type="subcellular location">
    <subcellularLocation>
        <location evidence="1">Cell envelope</location>
    </subcellularLocation>
</comment>
<evidence type="ECO:0000259" key="15">
    <source>
        <dbReference type="Pfam" id="PF20628"/>
    </source>
</evidence>
<dbReference type="STRING" id="35752.SAMN05421541_13735"/>
<dbReference type="PANTHER" id="PTHR30521:SF4">
    <property type="entry name" value="DEFERROCHELATASE"/>
    <property type="match status" value="1"/>
</dbReference>
<dbReference type="GO" id="GO:0005829">
    <property type="term" value="C:cytosol"/>
    <property type="evidence" value="ECO:0007669"/>
    <property type="project" value="TreeGrafter"/>
</dbReference>
<dbReference type="InterPro" id="IPR006313">
    <property type="entry name" value="EfeB/EfeN"/>
</dbReference>
<dbReference type="GO" id="GO:0033212">
    <property type="term" value="P:iron import into cell"/>
    <property type="evidence" value="ECO:0007669"/>
    <property type="project" value="InterPro"/>
</dbReference>
<comment type="function">
    <text evidence="13">Involved in the recovery of exogenous heme iron. Extracts iron from heme while preserving the protoporphyrin ring intact.</text>
</comment>
<sequence>MSRVSRRRALTLAGVGAAGLAGAAALTQVKDEPELTTAAAATDAVAFTGAHQAGIVTPAQDRLHFVAFDVVTKDRERLIKLLKDWTAAAARMTAGHDAGAIGAVNGIPEAPPDDTGEAIGLPPSGLTITIGFGPTLFRDASGKDRFGLAAHLPPALEPLPKFTGDTIDDTISGGDIAIQACANDPQVAVHAIRNLARIGMGAVSVRWSQLGFGRTSSTSTGQATPRNLFGFKDGTRNLKAEETDLLREHLWVQPGDGPDWLAGGSYLVTRKIRMLIETWDRSPLAEQEMIIGRTKGTGAPMGMTGEFDEVDFDSVGADGQPLLATTSHVRLAHPQSNNGARMLRRGYNFVDGSDGLGRLNAGLFFIAYQRDPRKAFIPVQRSLAANDEMNEYVRHVSTGIFACPPGVPTDGDFWGGALFA</sequence>
<gene>
    <name evidence="16" type="ORF">SAMN05421541_13735</name>
</gene>
<keyword evidence="17" id="KW-1185">Reference proteome</keyword>
<name>A0A1I2N446_9ACTN</name>
<comment type="similarity">
    <text evidence="9 13">Belongs to the DyP-type peroxidase family.</text>
</comment>
<protein>
    <recommendedName>
        <fullName evidence="10 13">Deferrochelatase</fullName>
        <ecNumber evidence="13">1.11.1.-</ecNumber>
    </recommendedName>
    <alternativeName>
        <fullName evidence="11 13">Peroxidase EfeB</fullName>
    </alternativeName>
</protein>
<evidence type="ECO:0000313" key="16">
    <source>
        <dbReference type="EMBL" id="SFF97619.1"/>
    </source>
</evidence>
<dbReference type="Pfam" id="PF20628">
    <property type="entry name" value="Dyp_perox_C"/>
    <property type="match status" value="1"/>
</dbReference>
<dbReference type="SUPFAM" id="SSF54909">
    <property type="entry name" value="Dimeric alpha+beta barrel"/>
    <property type="match status" value="1"/>
</dbReference>
<dbReference type="PROSITE" id="PS51318">
    <property type="entry name" value="TAT"/>
    <property type="match status" value="1"/>
</dbReference>
<keyword evidence="4 13" id="KW-0479">Metal-binding</keyword>
<evidence type="ECO:0000256" key="11">
    <source>
        <dbReference type="ARBA" id="ARBA00033775"/>
    </source>
</evidence>
<dbReference type="EC" id="1.11.1.-" evidence="13"/>
<comment type="cofactor">
    <cofactor evidence="13">
        <name>heme b</name>
        <dbReference type="ChEBI" id="CHEBI:60344"/>
    </cofactor>
    <text evidence="13">Binds 1 heme b (iron(II)-protoporphyrin IX) group non-covalently per subunit.</text>
</comment>
<dbReference type="NCBIfam" id="TIGR01413">
    <property type="entry name" value="Dyp_perox_fam"/>
    <property type="match status" value="1"/>
</dbReference>
<keyword evidence="5 13" id="KW-0732">Signal</keyword>
<dbReference type="InterPro" id="IPR048328">
    <property type="entry name" value="Dyp_perox_C"/>
</dbReference>
<evidence type="ECO:0000313" key="17">
    <source>
        <dbReference type="Proteomes" id="UP000199645"/>
    </source>
</evidence>
<evidence type="ECO:0000256" key="5">
    <source>
        <dbReference type="ARBA" id="ARBA00022729"/>
    </source>
</evidence>
<feature type="signal peptide" evidence="13">
    <location>
        <begin position="1"/>
        <end position="23"/>
    </location>
</feature>
<evidence type="ECO:0000256" key="2">
    <source>
        <dbReference type="ARBA" id="ARBA00022559"/>
    </source>
</evidence>
<dbReference type="InterPro" id="IPR048327">
    <property type="entry name" value="Dyp_perox_N"/>
</dbReference>
<dbReference type="GO" id="GO:0046872">
    <property type="term" value="F:metal ion binding"/>
    <property type="evidence" value="ECO:0007669"/>
    <property type="project" value="UniProtKB-KW"/>
</dbReference>